<name>A0A4Q0YVF8_9GAMM</name>
<feature type="transmembrane region" description="Helical" evidence="1">
    <location>
        <begin position="146"/>
        <end position="166"/>
    </location>
</feature>
<feature type="transmembrane region" description="Helical" evidence="1">
    <location>
        <begin position="367"/>
        <end position="388"/>
    </location>
</feature>
<sequence length="399" mass="43607">MINILDPEKEKRVTPLLRQAFRPFFLLGASFGSIAMLLWLAVLQGNSISFALPAMLWHAHEMVFGFGLAIIAGFLLTAVQNWTGQRGINGFSLLGLVLLWSLSRVINGVDLALPLSVITAAELGVFLMLIYTLARPLIRVRQYRNLIFVPILTAMAALDLTFYWMLYSGDILSALHAIKLAILLVIMLVVIIGGRVIPMFTANGTQTAKVTPSPTVERWAIGSYVLVVGFTLATLFVSQTDMSGVLSIAWFIVAASHSVRAIRWRPWVTYRVPLVWSLHAAYWCIPFGALGMALSYSTSLITHSTALHILTVGAMTGMILAMISRVSLGHSGRPLIINRVTVSALYCLSAAAIVRLVYGLWPDKTGLLLSGGLFILAFALYVLSYFNVLTTPRADGRPG</sequence>
<dbReference type="AlphaFoldDB" id="A0A4Q0YVF8"/>
<organism evidence="2 3">
    <name type="scientific">Veronia nyctiphanis</name>
    <dbReference type="NCBI Taxonomy" id="1278244"/>
    <lineage>
        <taxon>Bacteria</taxon>
        <taxon>Pseudomonadati</taxon>
        <taxon>Pseudomonadota</taxon>
        <taxon>Gammaproteobacteria</taxon>
        <taxon>Vibrionales</taxon>
        <taxon>Vibrionaceae</taxon>
        <taxon>Veronia</taxon>
    </lineage>
</organism>
<feature type="transmembrane region" description="Helical" evidence="1">
    <location>
        <begin position="219"/>
        <end position="238"/>
    </location>
</feature>
<proteinExistence type="predicted"/>
<accession>A0A4Q0YVF8</accession>
<dbReference type="RefSeq" id="WP_129120684.1">
    <property type="nucleotide sequence ID" value="NZ_PEIB01000001.1"/>
</dbReference>
<dbReference type="OrthoDB" id="9770040at2"/>
<feature type="transmembrane region" description="Helical" evidence="1">
    <location>
        <begin position="88"/>
        <end position="106"/>
    </location>
</feature>
<dbReference type="Pfam" id="PF05940">
    <property type="entry name" value="NnrS"/>
    <property type="match status" value="1"/>
</dbReference>
<evidence type="ECO:0000313" key="3">
    <source>
        <dbReference type="Proteomes" id="UP000290287"/>
    </source>
</evidence>
<keyword evidence="1" id="KW-1133">Transmembrane helix</keyword>
<dbReference type="Proteomes" id="UP000290287">
    <property type="component" value="Unassembled WGS sequence"/>
</dbReference>
<dbReference type="EMBL" id="PEIB01000001">
    <property type="protein sequence ID" value="RXJ74795.1"/>
    <property type="molecule type" value="Genomic_DNA"/>
</dbReference>
<comment type="caution">
    <text evidence="2">The sequence shown here is derived from an EMBL/GenBank/DDBJ whole genome shotgun (WGS) entry which is preliminary data.</text>
</comment>
<feature type="transmembrane region" description="Helical" evidence="1">
    <location>
        <begin position="244"/>
        <end position="262"/>
    </location>
</feature>
<feature type="transmembrane region" description="Helical" evidence="1">
    <location>
        <begin position="340"/>
        <end position="361"/>
    </location>
</feature>
<evidence type="ECO:0000256" key="1">
    <source>
        <dbReference type="SAM" id="Phobius"/>
    </source>
</evidence>
<dbReference type="InterPro" id="IPR010266">
    <property type="entry name" value="NnrS"/>
</dbReference>
<feature type="transmembrane region" description="Helical" evidence="1">
    <location>
        <begin position="306"/>
        <end position="328"/>
    </location>
</feature>
<feature type="transmembrane region" description="Helical" evidence="1">
    <location>
        <begin position="178"/>
        <end position="198"/>
    </location>
</feature>
<keyword evidence="3" id="KW-1185">Reference proteome</keyword>
<keyword evidence="1" id="KW-0812">Transmembrane</keyword>
<reference evidence="2 3" key="1">
    <citation type="submission" date="2017-10" db="EMBL/GenBank/DDBJ databases">
        <title>Nyctiphanis sp. nov., isolated from the stomach of the euphausiid Nyctiphanes simplex (Hansen, 1911) in the Gulf of California.</title>
        <authorList>
            <person name="Gomez-Gil B."/>
            <person name="Aguilar-Mendez M."/>
            <person name="Lopez-Cortes A."/>
            <person name="Gomez-Gutierrez J."/>
            <person name="Roque A."/>
            <person name="Lang E."/>
            <person name="Gonzalez-Castillo A."/>
        </authorList>
    </citation>
    <scope>NUCLEOTIDE SEQUENCE [LARGE SCALE GENOMIC DNA]</scope>
    <source>
        <strain evidence="2 3">CAIM 600</strain>
    </source>
</reference>
<feature type="transmembrane region" description="Helical" evidence="1">
    <location>
        <begin position="21"/>
        <end position="42"/>
    </location>
</feature>
<feature type="transmembrane region" description="Helical" evidence="1">
    <location>
        <begin position="274"/>
        <end position="294"/>
    </location>
</feature>
<protein>
    <submittedName>
        <fullName evidence="2">Heme-Cu protein NnrS</fullName>
    </submittedName>
</protein>
<evidence type="ECO:0000313" key="2">
    <source>
        <dbReference type="EMBL" id="RXJ74795.1"/>
    </source>
</evidence>
<feature type="transmembrane region" description="Helical" evidence="1">
    <location>
        <begin position="62"/>
        <end position="79"/>
    </location>
</feature>
<feature type="transmembrane region" description="Helical" evidence="1">
    <location>
        <begin position="112"/>
        <end position="134"/>
    </location>
</feature>
<keyword evidence="1" id="KW-0472">Membrane</keyword>
<gene>
    <name evidence="2" type="ORF">CS022_00805</name>
</gene>